<dbReference type="PROSITE" id="PS00108">
    <property type="entry name" value="PROTEIN_KINASE_ST"/>
    <property type="match status" value="1"/>
</dbReference>
<keyword evidence="10" id="KW-1185">Reference proteome</keyword>
<dbReference type="SMART" id="SM00368">
    <property type="entry name" value="LRR_RI"/>
    <property type="match status" value="9"/>
</dbReference>
<keyword evidence="4 5" id="KW-0833">Ubl conjugation pathway</keyword>
<dbReference type="Pfam" id="PF00069">
    <property type="entry name" value="Pkinase"/>
    <property type="match status" value="1"/>
</dbReference>
<dbReference type="GO" id="GO:0004672">
    <property type="term" value="F:protein kinase activity"/>
    <property type="evidence" value="ECO:0007669"/>
    <property type="project" value="InterPro"/>
</dbReference>
<keyword evidence="3" id="KW-0677">Repeat</keyword>
<feature type="coiled-coil region" evidence="6">
    <location>
        <begin position="757"/>
        <end position="784"/>
    </location>
</feature>
<dbReference type="InterPro" id="IPR011009">
    <property type="entry name" value="Kinase-like_dom_sf"/>
</dbReference>
<dbReference type="InterPro" id="IPR051261">
    <property type="entry name" value="NLR"/>
</dbReference>
<dbReference type="CDD" id="cd00180">
    <property type="entry name" value="PKc"/>
    <property type="match status" value="1"/>
</dbReference>
<dbReference type="InterPro" id="IPR035983">
    <property type="entry name" value="Hect_E3_ubiquitin_ligase"/>
</dbReference>
<dbReference type="GO" id="GO:0005524">
    <property type="term" value="F:ATP binding"/>
    <property type="evidence" value="ECO:0007669"/>
    <property type="project" value="InterPro"/>
</dbReference>
<evidence type="ECO:0000256" key="2">
    <source>
        <dbReference type="ARBA" id="ARBA00022614"/>
    </source>
</evidence>
<protein>
    <recommendedName>
        <fullName evidence="11">Protein kinase domain-containing protein</fullName>
    </recommendedName>
</protein>
<dbReference type="PROSITE" id="PS50237">
    <property type="entry name" value="HECT"/>
    <property type="match status" value="1"/>
</dbReference>
<dbReference type="Pfam" id="PF00632">
    <property type="entry name" value="HECT"/>
    <property type="match status" value="1"/>
</dbReference>
<sequence length="1533" mass="167583">MSLSADTMSLSADTVPLWKKPERATHNLIKIIHLKYLRHLQRMQGGDGHHLLLWPSPAEVSNLCPHPWIAQLAGQRYPIGTHRSRKAAAVPCCSRRLHLQKFFKRSIEHGPNKMTDPCHGDAQGTGEDMRARWKKGRSAGGGDGCADYCYTLYLASVGEWGGGEVGRGDGLMMGRRVTGAVAQAGGGQRGWQQAGDCIKKGVGRGRVWVGRGGADAGNIFGAAGAAALAEAVKHADCKLHTLNLTGNGVGAAGAEALAEAVKHADCKLHTLNLARDNIGDAGAAALAEAVKHADCKLHTLNLSRNGMGNAGATALAEAVKHADCKLHTLDLSCASLVQLGAVCGSWQRDCKPHTLNLSCARIGAAGATALAEAVKHADCKLHTLDLRVNGIKDAGATALAEAVKHADCKLHTLDLSGNGIKDAVATALAEATMTSEMRAAALAEAVEARGSKLQHADLSVNGIKDAGATALAEAVKHADCKLHTLDLSVNGIKDAGATALAEAVKHADCKLRTLDLRDNGITQEGAKGLAKARLFSICDLRFDDVRGVTIHKNVLQQAVEVLKARLRHMDAQLAAHVEPAAPRVRMTPGISYSAMMEVLTSWMEEEKQVSARVKHESQQVMDLLRHSPNSKERHISAAAARNKWRVYHENVVRKVEAVLHAILQTVEGMQGMLAACDSVACDGIGPPAGLPNADPLIGVRRMQEAHGGITGHAPSSATLTECVASIKTLQGNYAQKASDLAHIAHVGQQVAGKSGEIQSLQGDLRQLRGKVRQQTRNLEDALDSKIDINNDESGYIDRIAGMQDEGNMRQELDLAFELYEVPASERQQQVECLMPDFVRLKQLRQEQVAGRRQRDRLQKQVLEVCLPHFPEEEVALRPTGKEKWELEIHRTGLLLQQRTLDDYEDCFQSGRKLVEFKIGRRNVYLKRVKGGNDEDLVVLKEIPRAERQAVRREVLLQATVKHPAILEMNGVFLDKNKVYIELPYCRGGHLLEWCREYEIEHNEKVSWEQLRVMLYSALQGLGHLHGLGYVHRDIKPENILVTVDRRAKLCDFGLCATANRDVHSTTDLPAGPYTEGYKAPEILRGDRGSAASDMWAMGASIETLVGVIQNDGIPRELLPLVQRMKSTDVAARPSAAQALAHPVFAAVVQAPAARECDQTAHSSKEKVDQLHIVLAEDSSEEHDERVDVLVSRHSIVIDMLREFREIDPADLRKRLRLQLEDEPRAQDEGGVQDDAFSAFFDQVCAEEADLFESGGGEHDRYLPKGSSRHDLESFEALGKILLKALIKKLPIRTRFASYLFAHLLGRAPSEAYYQDFSADGAAELARTRICANVEEIIPSYTDAGGNEVDVRASNQRLAVVHMLPEQLVTPRKAQLDAIKRGFHCIDINELAKKKVGCEIMRKLSTAELMLAMCASASLTADDILAVTYFPREHGDRGCWMNSSNTPHFFEEVLRGLDQTSLHHLLLRVTGSAALPYNAQQTHIKILCNRNHGGFNMHTCFNEMEMCEFESADELRTALTTAILEDQAGSFNQA</sequence>
<dbReference type="GO" id="GO:0004842">
    <property type="term" value="F:ubiquitin-protein transferase activity"/>
    <property type="evidence" value="ECO:0007669"/>
    <property type="project" value="InterPro"/>
</dbReference>
<dbReference type="Gene3D" id="3.30.2410.10">
    <property type="entry name" value="Hect, E3 ligase catalytic domain"/>
    <property type="match status" value="1"/>
</dbReference>
<keyword evidence="6" id="KW-0175">Coiled coil</keyword>
<dbReference type="Gene3D" id="1.10.510.10">
    <property type="entry name" value="Transferase(Phosphotransferase) domain 1"/>
    <property type="match status" value="1"/>
</dbReference>
<evidence type="ECO:0000313" key="10">
    <source>
        <dbReference type="Proteomes" id="UP001190700"/>
    </source>
</evidence>
<dbReference type="InterPro" id="IPR000569">
    <property type="entry name" value="HECT_dom"/>
</dbReference>
<feature type="active site" description="Glycyl thioester intermediate" evidence="5">
    <location>
        <position position="1499"/>
    </location>
</feature>
<evidence type="ECO:0000259" key="8">
    <source>
        <dbReference type="PROSITE" id="PS50237"/>
    </source>
</evidence>
<comment type="caution">
    <text evidence="9">The sequence shown here is derived from an EMBL/GenBank/DDBJ whole genome shotgun (WGS) entry which is preliminary data.</text>
</comment>
<comment type="subcellular location">
    <subcellularLocation>
        <location evidence="1">Cytoplasm</location>
        <location evidence="1">Cytoskeleton</location>
        <location evidence="1">Cilium axoneme</location>
    </subcellularLocation>
</comment>
<evidence type="ECO:0000259" key="7">
    <source>
        <dbReference type="PROSITE" id="PS50011"/>
    </source>
</evidence>
<reference evidence="9 10" key="1">
    <citation type="journal article" date="2015" name="Genome Biol. Evol.">
        <title>Comparative Genomics of a Bacterivorous Green Alga Reveals Evolutionary Causalities and Consequences of Phago-Mixotrophic Mode of Nutrition.</title>
        <authorList>
            <person name="Burns J.A."/>
            <person name="Paasch A."/>
            <person name="Narechania A."/>
            <person name="Kim E."/>
        </authorList>
    </citation>
    <scope>NUCLEOTIDE SEQUENCE [LARGE SCALE GENOMIC DNA]</scope>
    <source>
        <strain evidence="9 10">PLY_AMNH</strain>
    </source>
</reference>
<accession>A0AAE0BM55</accession>
<evidence type="ECO:0000256" key="3">
    <source>
        <dbReference type="ARBA" id="ARBA00022737"/>
    </source>
</evidence>
<dbReference type="SMART" id="SM00220">
    <property type="entry name" value="S_TKc"/>
    <property type="match status" value="1"/>
</dbReference>
<evidence type="ECO:0000256" key="1">
    <source>
        <dbReference type="ARBA" id="ARBA00004430"/>
    </source>
</evidence>
<evidence type="ECO:0000256" key="6">
    <source>
        <dbReference type="SAM" id="Coils"/>
    </source>
</evidence>
<dbReference type="EMBL" id="LGRX02034011">
    <property type="protein sequence ID" value="KAK3239158.1"/>
    <property type="molecule type" value="Genomic_DNA"/>
</dbReference>
<dbReference type="InterPro" id="IPR000719">
    <property type="entry name" value="Prot_kinase_dom"/>
</dbReference>
<gene>
    <name evidence="9" type="ORF">CYMTET_50896</name>
</gene>
<dbReference type="Pfam" id="PF13516">
    <property type="entry name" value="LRR_6"/>
    <property type="match status" value="8"/>
</dbReference>
<name>A0AAE0BM55_9CHLO</name>
<dbReference type="PANTHER" id="PTHR24106">
    <property type="entry name" value="NACHT, LRR AND CARD DOMAINS-CONTAINING"/>
    <property type="match status" value="1"/>
</dbReference>
<organism evidence="9 10">
    <name type="scientific">Cymbomonas tetramitiformis</name>
    <dbReference type="NCBI Taxonomy" id="36881"/>
    <lineage>
        <taxon>Eukaryota</taxon>
        <taxon>Viridiplantae</taxon>
        <taxon>Chlorophyta</taxon>
        <taxon>Pyramimonadophyceae</taxon>
        <taxon>Pyramimonadales</taxon>
        <taxon>Pyramimonadaceae</taxon>
        <taxon>Cymbomonas</taxon>
    </lineage>
</organism>
<evidence type="ECO:0000256" key="5">
    <source>
        <dbReference type="PROSITE-ProRule" id="PRU00104"/>
    </source>
</evidence>
<dbReference type="SUPFAM" id="SSF56112">
    <property type="entry name" value="Protein kinase-like (PK-like)"/>
    <property type="match status" value="1"/>
</dbReference>
<dbReference type="InterPro" id="IPR008271">
    <property type="entry name" value="Ser/Thr_kinase_AS"/>
</dbReference>
<dbReference type="Proteomes" id="UP001190700">
    <property type="component" value="Unassembled WGS sequence"/>
</dbReference>
<evidence type="ECO:0008006" key="11">
    <source>
        <dbReference type="Google" id="ProtNLM"/>
    </source>
</evidence>
<keyword evidence="2" id="KW-0433">Leucine-rich repeat</keyword>
<dbReference type="SUPFAM" id="SSF52047">
    <property type="entry name" value="RNI-like"/>
    <property type="match status" value="1"/>
</dbReference>
<proteinExistence type="predicted"/>
<dbReference type="Gene3D" id="3.90.1750.10">
    <property type="entry name" value="Hect, E3 ligase catalytic domains"/>
    <property type="match status" value="1"/>
</dbReference>
<dbReference type="SUPFAM" id="SSF56204">
    <property type="entry name" value="Hect, E3 ligase catalytic domain"/>
    <property type="match status" value="1"/>
</dbReference>
<feature type="domain" description="HECT" evidence="8">
    <location>
        <begin position="1207"/>
        <end position="1533"/>
    </location>
</feature>
<dbReference type="SMART" id="SM00119">
    <property type="entry name" value="HECTc"/>
    <property type="match status" value="1"/>
</dbReference>
<dbReference type="Gene3D" id="3.80.10.10">
    <property type="entry name" value="Ribonuclease Inhibitor"/>
    <property type="match status" value="3"/>
</dbReference>
<feature type="domain" description="Protein kinase" evidence="7">
    <location>
        <begin position="907"/>
        <end position="1144"/>
    </location>
</feature>
<evidence type="ECO:0000256" key="4">
    <source>
        <dbReference type="ARBA" id="ARBA00022786"/>
    </source>
</evidence>
<dbReference type="InterPro" id="IPR001611">
    <property type="entry name" value="Leu-rich_rpt"/>
</dbReference>
<dbReference type="PROSITE" id="PS50011">
    <property type="entry name" value="PROTEIN_KINASE_DOM"/>
    <property type="match status" value="1"/>
</dbReference>
<dbReference type="GO" id="GO:0005930">
    <property type="term" value="C:axoneme"/>
    <property type="evidence" value="ECO:0007669"/>
    <property type="project" value="UniProtKB-SubCell"/>
</dbReference>
<dbReference type="InterPro" id="IPR032675">
    <property type="entry name" value="LRR_dom_sf"/>
</dbReference>
<evidence type="ECO:0000313" key="9">
    <source>
        <dbReference type="EMBL" id="KAK3239158.1"/>
    </source>
</evidence>